<dbReference type="EMBL" id="SIHI01000001">
    <property type="protein sequence ID" value="TWT57285.1"/>
    <property type="molecule type" value="Genomic_DNA"/>
</dbReference>
<feature type="compositionally biased region" description="Pro residues" evidence="1">
    <location>
        <begin position="68"/>
        <end position="78"/>
    </location>
</feature>
<evidence type="ECO:0000256" key="2">
    <source>
        <dbReference type="SAM" id="SignalP"/>
    </source>
</evidence>
<feature type="signal peptide" evidence="2">
    <location>
        <begin position="1"/>
        <end position="30"/>
    </location>
</feature>
<feature type="chain" id="PRO_5022710733" evidence="2">
    <location>
        <begin position="31"/>
        <end position="153"/>
    </location>
</feature>
<dbReference type="RefSeq" id="WP_146507137.1">
    <property type="nucleotide sequence ID" value="NZ_SIHI01000001.1"/>
</dbReference>
<dbReference type="AlphaFoldDB" id="A0A5C5X502"/>
<keyword evidence="4" id="KW-1185">Reference proteome</keyword>
<reference evidence="3 4" key="1">
    <citation type="submission" date="2019-02" db="EMBL/GenBank/DDBJ databases">
        <title>Deep-cultivation of Planctomycetes and their phenomic and genomic characterization uncovers novel biology.</title>
        <authorList>
            <person name="Wiegand S."/>
            <person name="Jogler M."/>
            <person name="Boedeker C."/>
            <person name="Pinto D."/>
            <person name="Vollmers J."/>
            <person name="Rivas-Marin E."/>
            <person name="Kohn T."/>
            <person name="Peeters S.H."/>
            <person name="Heuer A."/>
            <person name="Rast P."/>
            <person name="Oberbeckmann S."/>
            <person name="Bunk B."/>
            <person name="Jeske O."/>
            <person name="Meyerdierks A."/>
            <person name="Storesund J.E."/>
            <person name="Kallscheuer N."/>
            <person name="Luecker S."/>
            <person name="Lage O.M."/>
            <person name="Pohl T."/>
            <person name="Merkel B.J."/>
            <person name="Hornburger P."/>
            <person name="Mueller R.-W."/>
            <person name="Bruemmer F."/>
            <person name="Labrenz M."/>
            <person name="Spormann A.M."/>
            <person name="Op Den Camp H."/>
            <person name="Overmann J."/>
            <person name="Amann R."/>
            <person name="Jetten M.S.M."/>
            <person name="Mascher T."/>
            <person name="Medema M.H."/>
            <person name="Devos D.P."/>
            <person name="Kaster A.-K."/>
            <person name="Ovreas L."/>
            <person name="Rohde M."/>
            <person name="Galperin M.Y."/>
            <person name="Jogler C."/>
        </authorList>
    </citation>
    <scope>NUCLEOTIDE SEQUENCE [LARGE SCALE GENOMIC DNA]</scope>
    <source>
        <strain evidence="3 4">KOR42</strain>
    </source>
</reference>
<evidence type="ECO:0000313" key="3">
    <source>
        <dbReference type="EMBL" id="TWT57285.1"/>
    </source>
</evidence>
<keyword evidence="2" id="KW-0732">Signal</keyword>
<accession>A0A5C5X502</accession>
<evidence type="ECO:0000313" key="4">
    <source>
        <dbReference type="Proteomes" id="UP000317243"/>
    </source>
</evidence>
<sequence precursor="true">MIHRFVSFVLVLALLLCPFWCGLGNCQAQACCAIDGQPAESLSANPLASELSAEIDRQAPCCCGESKPSPPESVPPKPSSDDSECQGICGGAVPQKVSDTDELTRCSGPDCVLARTILLREFHGLARFRQSTAEDTDCYRGLSLRTLYMSFIC</sequence>
<comment type="caution">
    <text evidence="3">The sequence shown here is derived from an EMBL/GenBank/DDBJ whole genome shotgun (WGS) entry which is preliminary data.</text>
</comment>
<protein>
    <submittedName>
        <fullName evidence="3">Uncharacterized protein</fullName>
    </submittedName>
</protein>
<dbReference type="Proteomes" id="UP000317243">
    <property type="component" value="Unassembled WGS sequence"/>
</dbReference>
<gene>
    <name evidence="3" type="ORF">KOR42_06440</name>
</gene>
<evidence type="ECO:0000256" key="1">
    <source>
        <dbReference type="SAM" id="MobiDB-lite"/>
    </source>
</evidence>
<name>A0A5C5X502_9PLAN</name>
<proteinExistence type="predicted"/>
<organism evidence="3 4">
    <name type="scientific">Thalassoglobus neptunius</name>
    <dbReference type="NCBI Taxonomy" id="1938619"/>
    <lineage>
        <taxon>Bacteria</taxon>
        <taxon>Pseudomonadati</taxon>
        <taxon>Planctomycetota</taxon>
        <taxon>Planctomycetia</taxon>
        <taxon>Planctomycetales</taxon>
        <taxon>Planctomycetaceae</taxon>
        <taxon>Thalassoglobus</taxon>
    </lineage>
</organism>
<feature type="region of interest" description="Disordered" evidence="1">
    <location>
        <begin position="63"/>
        <end position="85"/>
    </location>
</feature>